<dbReference type="EMBL" id="CP117522">
    <property type="protein sequence ID" value="WNE96395.1"/>
    <property type="molecule type" value="Genomic_DNA"/>
</dbReference>
<proteinExistence type="predicted"/>
<dbReference type="Gene3D" id="3.20.20.80">
    <property type="entry name" value="Glycosidases"/>
    <property type="match status" value="1"/>
</dbReference>
<reference evidence="1 2" key="1">
    <citation type="submission" date="2023-02" db="EMBL/GenBank/DDBJ databases">
        <title>Streptomyces sp. SCA4-21 with antifungal activity against Fusarium oxysporum f. sp. cubense, Streptomyces sp. SCA2-17 with antifungal activity against Fusarium oxysporum f. sp. cubense.</title>
        <authorList>
            <person name="Qi D."/>
        </authorList>
    </citation>
    <scope>NUCLEOTIDE SEQUENCE [LARGE SCALE GENOMIC DNA]</scope>
    <source>
        <strain evidence="1 2">SCA4-21</strain>
    </source>
</reference>
<accession>A0ABY9UV11</accession>
<sequence>MIPNREIIPYRADREFRKEVPVMEQSFQSTSVEHTRRGVLAAAGVATAALLGACSSSEGKSSSSTLQVDFGKAEFFPLLKSKIGVGRALSMTEILDSLPYMDQIRPAVYDGEIRFPETDYPSLTPYPFVVGENDEVSVLPNEFLEKLFTGLQRRNMEIMIQLMGAPKQWWDYEKAKRPHLFPMPTDLTAAADAIGKWTKLYSDYPISWCMWNEPSHNLTGSPNRASVRQMVDIYDAYTNAIAPRGLFGMASFIKTSAPVREKLGGRTHLQATIDALRKRVKANSGLPFDYLTLNSYGADLDELFAAARNALGTDFNTVPIIQAQSGVFKPHEWGKRRGTTLEAVRSMVSLKNALQVPDLQTFTFSGWIPHLIEYKGGEALQLPLFNALKLYARMPDRRGSVQGELPSGIGAMASSDQYRSAVLVWNETSRAQSIDVQMSHLQGSSRGEAELRVYLIDSKHGSPLEHSDNKFVPTEVTTLDELPRSLSKTVTVAGPGIAYIEVGTKSAHPVLDRNGLDAELVRKHTFADRIPGSKNTTSVRGNAYGCYDAVRAIAYVGVEGNAGTALVGAEYRKLPDSLKLEISADTLASDPKSSEAMFGIRVDYLLADEPVKSVLWHGDTFDSRRKTPLPWGRGGPTADVVVEARELDRARADQAKLVLPLEEYAPSGWAQASRHAIISFWMDSTGPGSQARFLLE</sequence>
<gene>
    <name evidence="1" type="ORF">PS467_14130</name>
</gene>
<name>A0ABY9UV11_9ACTN</name>
<organism evidence="1 2">
    <name type="scientific">Streptomyces luomodiensis</name>
    <dbReference type="NCBI Taxonomy" id="3026192"/>
    <lineage>
        <taxon>Bacteria</taxon>
        <taxon>Bacillati</taxon>
        <taxon>Actinomycetota</taxon>
        <taxon>Actinomycetes</taxon>
        <taxon>Kitasatosporales</taxon>
        <taxon>Streptomycetaceae</taxon>
        <taxon>Streptomyces</taxon>
    </lineage>
</organism>
<dbReference type="Proteomes" id="UP001305606">
    <property type="component" value="Chromosome"/>
</dbReference>
<keyword evidence="2" id="KW-1185">Reference proteome</keyword>
<dbReference type="InterPro" id="IPR017853">
    <property type="entry name" value="GH"/>
</dbReference>
<dbReference type="RefSeq" id="WP_311035580.1">
    <property type="nucleotide sequence ID" value="NZ_CP117522.1"/>
</dbReference>
<evidence type="ECO:0000313" key="1">
    <source>
        <dbReference type="EMBL" id="WNE96395.1"/>
    </source>
</evidence>
<dbReference type="SUPFAM" id="SSF51445">
    <property type="entry name" value="(Trans)glycosidases"/>
    <property type="match status" value="1"/>
</dbReference>
<evidence type="ECO:0008006" key="3">
    <source>
        <dbReference type="Google" id="ProtNLM"/>
    </source>
</evidence>
<evidence type="ECO:0000313" key="2">
    <source>
        <dbReference type="Proteomes" id="UP001305606"/>
    </source>
</evidence>
<protein>
    <recommendedName>
        <fullName evidence="3">Xylan 1,4-beta-xylosidase</fullName>
    </recommendedName>
</protein>